<organism evidence="4 5">
    <name type="scientific">Malassezia japonica</name>
    <dbReference type="NCBI Taxonomy" id="223818"/>
    <lineage>
        <taxon>Eukaryota</taxon>
        <taxon>Fungi</taxon>
        <taxon>Dikarya</taxon>
        <taxon>Basidiomycota</taxon>
        <taxon>Ustilaginomycotina</taxon>
        <taxon>Malasseziomycetes</taxon>
        <taxon>Malasseziales</taxon>
        <taxon>Malasseziaceae</taxon>
        <taxon>Malassezia</taxon>
    </lineage>
</organism>
<evidence type="ECO:0000256" key="2">
    <source>
        <dbReference type="ARBA" id="ARBA00048461"/>
    </source>
</evidence>
<comment type="catalytic activity">
    <reaction evidence="1">
        <text>a diacylglycerol + H2O = a monoacylglycerol + a fatty acid + H(+)</text>
        <dbReference type="Rhea" id="RHEA:32731"/>
        <dbReference type="ChEBI" id="CHEBI:15377"/>
        <dbReference type="ChEBI" id="CHEBI:15378"/>
        <dbReference type="ChEBI" id="CHEBI:17408"/>
        <dbReference type="ChEBI" id="CHEBI:18035"/>
        <dbReference type="ChEBI" id="CHEBI:28868"/>
    </reaction>
</comment>
<evidence type="ECO:0000256" key="1">
    <source>
        <dbReference type="ARBA" id="ARBA00047591"/>
    </source>
</evidence>
<dbReference type="EMBL" id="CP119958">
    <property type="protein sequence ID" value="WFD38140.1"/>
    <property type="molecule type" value="Genomic_DNA"/>
</dbReference>
<evidence type="ECO:0000313" key="4">
    <source>
        <dbReference type="EMBL" id="WFD38140.1"/>
    </source>
</evidence>
<evidence type="ECO:0000313" key="5">
    <source>
        <dbReference type="Proteomes" id="UP001217754"/>
    </source>
</evidence>
<dbReference type="GeneID" id="85224737"/>
<sequence>MFNNALNYVYSNQSYGIKQGDVMIIAPTILNMDDLWAGGVEGNWLAYDKSVWQMGGVSHFPPLKKSVTFYSAVDKIIKMVMNQTNFPQVNQVVVAGHSMGGQATQRYALLKADKKYDANIKYWVGNPGSWAWLQNEIDNWPYGVGNLSSIPKYARKNMTQDSNYYIQRYLKRHLERGTNFVDYLTKINNGQWPANHNLSYVAGVSHQDYPMIAATQSLDFIFGPDINVPRTDTYGLPKNKTHSPHRPAKGPPMSSSRLNLFRIVAWVILAAIIVALIVGFFVFDRVFTPNTNDWDRDYWESDFKRRLL</sequence>
<dbReference type="PANTHER" id="PTHR35560">
    <property type="entry name" value="BLL0132 PROTEIN"/>
    <property type="match status" value="1"/>
</dbReference>
<evidence type="ECO:0000256" key="3">
    <source>
        <dbReference type="SAM" id="Phobius"/>
    </source>
</evidence>
<proteinExistence type="predicted"/>
<name>A0AAF0EWG7_9BASI</name>
<keyword evidence="3" id="KW-1133">Transmembrane helix</keyword>
<dbReference type="Proteomes" id="UP001217754">
    <property type="component" value="Chromosome 1"/>
</dbReference>
<dbReference type="InterPro" id="IPR029058">
    <property type="entry name" value="AB_hydrolase_fold"/>
</dbReference>
<dbReference type="SUPFAM" id="SSF53474">
    <property type="entry name" value="alpha/beta-Hydrolases"/>
    <property type="match status" value="1"/>
</dbReference>
<protein>
    <submittedName>
        <fullName evidence="4">Uncharacterized protein</fullName>
    </submittedName>
</protein>
<gene>
    <name evidence="4" type="ORF">MJAP1_001088</name>
</gene>
<keyword evidence="3" id="KW-0472">Membrane</keyword>
<keyword evidence="3" id="KW-0812">Transmembrane</keyword>
<reference evidence="4" key="1">
    <citation type="submission" date="2023-03" db="EMBL/GenBank/DDBJ databases">
        <title>Mating type loci evolution in Malassezia.</title>
        <authorList>
            <person name="Coelho M.A."/>
        </authorList>
    </citation>
    <scope>NUCLEOTIDE SEQUENCE</scope>
    <source>
        <strain evidence="4">CBS 9431</strain>
    </source>
</reference>
<dbReference type="AlphaFoldDB" id="A0AAF0EWG7"/>
<accession>A0AAF0EWG7</accession>
<dbReference type="Gene3D" id="3.40.50.1820">
    <property type="entry name" value="alpha/beta hydrolase"/>
    <property type="match status" value="1"/>
</dbReference>
<dbReference type="RefSeq" id="XP_060121037.1">
    <property type="nucleotide sequence ID" value="XM_060265054.1"/>
</dbReference>
<feature type="transmembrane region" description="Helical" evidence="3">
    <location>
        <begin position="263"/>
        <end position="283"/>
    </location>
</feature>
<keyword evidence="5" id="KW-1185">Reference proteome</keyword>
<comment type="catalytic activity">
    <reaction evidence="2">
        <text>a monoacylglycerol + H2O = glycerol + a fatty acid + H(+)</text>
        <dbReference type="Rhea" id="RHEA:15245"/>
        <dbReference type="ChEBI" id="CHEBI:15377"/>
        <dbReference type="ChEBI" id="CHEBI:15378"/>
        <dbReference type="ChEBI" id="CHEBI:17408"/>
        <dbReference type="ChEBI" id="CHEBI:17754"/>
        <dbReference type="ChEBI" id="CHEBI:28868"/>
    </reaction>
</comment>
<dbReference type="PANTHER" id="PTHR35560:SF3">
    <property type="entry name" value="PEPTIDASE S9 PROLYL OLIGOPEPTIDASE CATALYTIC DOMAIN-CONTAINING PROTEIN"/>
    <property type="match status" value="1"/>
</dbReference>